<dbReference type="InterPro" id="IPR013108">
    <property type="entry name" value="Amidohydro_3"/>
</dbReference>
<dbReference type="EMBL" id="JACORU010000009">
    <property type="protein sequence ID" value="MBC5767057.1"/>
    <property type="molecule type" value="Genomic_DNA"/>
</dbReference>
<proteinExistence type="predicted"/>
<dbReference type="InterPro" id="IPR050378">
    <property type="entry name" value="Metallo-dep_Hydrolases_sf"/>
</dbReference>
<dbReference type="PANTHER" id="PTHR11647:SF1">
    <property type="entry name" value="COLLAPSIN RESPONSE MEDIATOR PROTEIN"/>
    <property type="match status" value="1"/>
</dbReference>
<sequence length="562" mass="61060">MPFDYDLKITGGLLVDGTGTPGRRADVAIKDGRIVALGDAPGSAAREIDATGRVVCPGFVDVHTHYDAQVLWDKLLSISPWHGVTTVVMGNCGFGIAPVRRDHRPLIVQTLEKVEGMSGAALREGLGDWGFETFPEYLDVVEKRGTAINVAALLGHTPLRLYVMGEEATEREATDEERAAMRRILQEALDAGALGLATSKFQGHLGFQGRQVASRAAAFDEVRELVSTMRDAGHGMLQTTLGSGLMLEQIEQLAVESGVPISWSALLAGSAFGKSTHHDQLAKTVEMAGRGLRVAPQVTPRPLNFEFQFREPGVLEGMSFFKPVAAADFRGKLAIYRDPMFRQQFRDRWDTAWPGLRHSFEQMAIVEFAAEPALEERMVVDVARERNVHPVDLVLDMALATELQARFRIPLANHDEDQVQELLTNPAMVLGLSDAGAHASQLCDACQATHLLGRWVREKKVLSLEQAVRMLTTRPAEVFGITDRGLLAVGRSADVVVFDPDTVAAGPLRRVNDLPAGEPRLVSDAIGVDAVIVNGVVVREQGRDALVAGDAMPGRLLRKGRG</sequence>
<protein>
    <submittedName>
        <fullName evidence="2">Amidohydrolase family protein</fullName>
    </submittedName>
</protein>
<reference evidence="2" key="1">
    <citation type="submission" date="2020-08" db="EMBL/GenBank/DDBJ databases">
        <title>Ramlibacter sp. GTP1 16S ribosomal RNA gene genome sequencing and assembly.</title>
        <authorList>
            <person name="Kang M."/>
        </authorList>
    </citation>
    <scope>NUCLEOTIDE SEQUENCE</scope>
    <source>
        <strain evidence="2">GTP1</strain>
    </source>
</reference>
<dbReference type="GO" id="GO:0005829">
    <property type="term" value="C:cytosol"/>
    <property type="evidence" value="ECO:0007669"/>
    <property type="project" value="TreeGrafter"/>
</dbReference>
<dbReference type="Proteomes" id="UP000596827">
    <property type="component" value="Unassembled WGS sequence"/>
</dbReference>
<dbReference type="PANTHER" id="PTHR11647">
    <property type="entry name" value="HYDRANTOINASE/DIHYDROPYRIMIDINASE FAMILY MEMBER"/>
    <property type="match status" value="1"/>
</dbReference>
<evidence type="ECO:0000259" key="1">
    <source>
        <dbReference type="Pfam" id="PF07969"/>
    </source>
</evidence>
<dbReference type="InterPro" id="IPR011059">
    <property type="entry name" value="Metal-dep_hydrolase_composite"/>
</dbReference>
<evidence type="ECO:0000313" key="2">
    <source>
        <dbReference type="EMBL" id="MBC5767057.1"/>
    </source>
</evidence>
<organism evidence="2 3">
    <name type="scientific">Ramlibacter albus</name>
    <dbReference type="NCBI Taxonomy" id="2079448"/>
    <lineage>
        <taxon>Bacteria</taxon>
        <taxon>Pseudomonadati</taxon>
        <taxon>Pseudomonadota</taxon>
        <taxon>Betaproteobacteria</taxon>
        <taxon>Burkholderiales</taxon>
        <taxon>Comamonadaceae</taxon>
        <taxon>Ramlibacter</taxon>
    </lineage>
</organism>
<comment type="caution">
    <text evidence="2">The sequence shown here is derived from an EMBL/GenBank/DDBJ whole genome shotgun (WGS) entry which is preliminary data.</text>
</comment>
<dbReference type="SUPFAM" id="SSF51556">
    <property type="entry name" value="Metallo-dependent hydrolases"/>
    <property type="match status" value="1"/>
</dbReference>
<evidence type="ECO:0000313" key="3">
    <source>
        <dbReference type="Proteomes" id="UP000596827"/>
    </source>
</evidence>
<dbReference type="RefSeq" id="WP_187083553.1">
    <property type="nucleotide sequence ID" value="NZ_JACORU010000009.1"/>
</dbReference>
<dbReference type="InterPro" id="IPR032466">
    <property type="entry name" value="Metal_Hydrolase"/>
</dbReference>
<dbReference type="AlphaFoldDB" id="A0A923MDI7"/>
<gene>
    <name evidence="2" type="ORF">H8R02_21505</name>
</gene>
<feature type="domain" description="Amidohydrolase 3" evidence="1">
    <location>
        <begin position="46"/>
        <end position="289"/>
    </location>
</feature>
<keyword evidence="3" id="KW-1185">Reference proteome</keyword>
<dbReference type="SUPFAM" id="SSF51338">
    <property type="entry name" value="Composite domain of metallo-dependent hydrolases"/>
    <property type="match status" value="1"/>
</dbReference>
<feature type="domain" description="Amidohydrolase 3" evidence="1">
    <location>
        <begin position="413"/>
        <end position="538"/>
    </location>
</feature>
<dbReference type="GO" id="GO:0016812">
    <property type="term" value="F:hydrolase activity, acting on carbon-nitrogen (but not peptide) bonds, in cyclic amides"/>
    <property type="evidence" value="ECO:0007669"/>
    <property type="project" value="TreeGrafter"/>
</dbReference>
<accession>A0A923MDI7</accession>
<dbReference type="Gene3D" id="3.20.20.140">
    <property type="entry name" value="Metal-dependent hydrolases"/>
    <property type="match status" value="2"/>
</dbReference>
<name>A0A923MDI7_9BURK</name>
<dbReference type="Pfam" id="PF07969">
    <property type="entry name" value="Amidohydro_3"/>
    <property type="match status" value="2"/>
</dbReference>